<dbReference type="RefSeq" id="WP_131853293.1">
    <property type="nucleotide sequence ID" value="NZ_SKFH01000033.1"/>
</dbReference>
<feature type="signal peptide" evidence="1">
    <location>
        <begin position="1"/>
        <end position="19"/>
    </location>
</feature>
<feature type="chain" id="PRO_5020412364" description="PepSY domain-containing protein" evidence="1">
    <location>
        <begin position="20"/>
        <end position="215"/>
    </location>
</feature>
<organism evidence="2 3">
    <name type="scientific">Flaviaesturariibacter aridisoli</name>
    <dbReference type="NCBI Taxonomy" id="2545761"/>
    <lineage>
        <taxon>Bacteria</taxon>
        <taxon>Pseudomonadati</taxon>
        <taxon>Bacteroidota</taxon>
        <taxon>Chitinophagia</taxon>
        <taxon>Chitinophagales</taxon>
        <taxon>Chitinophagaceae</taxon>
        <taxon>Flaviaestuariibacter</taxon>
    </lineage>
</organism>
<dbReference type="Proteomes" id="UP000295164">
    <property type="component" value="Unassembled WGS sequence"/>
</dbReference>
<evidence type="ECO:0000313" key="3">
    <source>
        <dbReference type="Proteomes" id="UP000295164"/>
    </source>
</evidence>
<evidence type="ECO:0008006" key="4">
    <source>
        <dbReference type="Google" id="ProtNLM"/>
    </source>
</evidence>
<proteinExistence type="predicted"/>
<protein>
    <recommendedName>
        <fullName evidence="4">PepSY domain-containing protein</fullName>
    </recommendedName>
</protein>
<keyword evidence="3" id="KW-1185">Reference proteome</keyword>
<comment type="caution">
    <text evidence="2">The sequence shown here is derived from an EMBL/GenBank/DDBJ whole genome shotgun (WGS) entry which is preliminary data.</text>
</comment>
<reference evidence="2 3" key="1">
    <citation type="submission" date="2019-03" db="EMBL/GenBank/DDBJ databases">
        <authorList>
            <person name="Kim M.K.M."/>
        </authorList>
    </citation>
    <scope>NUCLEOTIDE SEQUENCE [LARGE SCALE GENOMIC DNA]</scope>
    <source>
        <strain evidence="2 3">17J68-15</strain>
    </source>
</reference>
<evidence type="ECO:0000256" key="1">
    <source>
        <dbReference type="SAM" id="SignalP"/>
    </source>
</evidence>
<evidence type="ECO:0000313" key="2">
    <source>
        <dbReference type="EMBL" id="TCZ67701.1"/>
    </source>
</evidence>
<dbReference type="AlphaFoldDB" id="A0A4R4DVN5"/>
<name>A0A4R4DVN5_9BACT</name>
<keyword evidence="1" id="KW-0732">Signal</keyword>
<gene>
    <name evidence="2" type="ORF">E0486_15175</name>
</gene>
<sequence length="215" mass="24659">MRVFLVLLFAFLLPFSLAAQPNALDRFRSPGLQKAVLAALANLFATANPDTVMAHCRFNKAGSIAVLKDHKSLMDDLDPDEDPLAYILRFDVNYGPHLVGSFWVSADSSGRLLRDDDIFDGHSRKALLLLLKGEVTVGYYDLRRIIRARHLKEPLVSFEMAKRKGNEMPVWFVTLPKLVRWHGHYYEVYYQIDAQTGTIKKISQRFRRQIPEPKE</sequence>
<dbReference type="EMBL" id="SKFH01000033">
    <property type="protein sequence ID" value="TCZ67701.1"/>
    <property type="molecule type" value="Genomic_DNA"/>
</dbReference>
<accession>A0A4R4DVN5</accession>